<dbReference type="Pfam" id="PF20966">
    <property type="entry name" value="MASE6"/>
    <property type="match status" value="1"/>
</dbReference>
<dbReference type="AlphaFoldDB" id="A0A4U1BGA1"/>
<dbReference type="InterPro" id="IPR050469">
    <property type="entry name" value="Diguanylate_Cyclase"/>
</dbReference>
<dbReference type="Proteomes" id="UP000305674">
    <property type="component" value="Unassembled WGS sequence"/>
</dbReference>
<feature type="transmembrane region" description="Helical" evidence="4">
    <location>
        <begin position="70"/>
        <end position="86"/>
    </location>
</feature>
<dbReference type="NCBIfam" id="TIGR00254">
    <property type="entry name" value="GGDEF"/>
    <property type="match status" value="1"/>
</dbReference>
<sequence length="335" mass="37747">MDLVHTDTARRRVFQGLCLALMLATFSTALVNLYISSHPVLAAVEFAFSASSFLLFQYSRTHRELGPGPFIYLTCCVLLTVVAMLSKPVSEAIFAWFLFFPLVHYVILGQRQGAVATALTLTAALITLVGHPSNTLPLSLVIINLTLTYLCIWILAHVYEANRERSAEMLSQMALRDALTGCYNRHALSRCFQLRRTQLVDQGRPFAMLVADLDHFKQINDRYGHDAGDEMLRQSGELMRRVCRDTGQVFRTGGEEFCILLNCDTEEHALAEAERLRQGFEHHGFLHQGQLIRLSISIGVTLVVKDEELQKLLNRADSHLYQAKHLGRNRVMLAS</sequence>
<dbReference type="SMART" id="SM00267">
    <property type="entry name" value="GGDEF"/>
    <property type="match status" value="1"/>
</dbReference>
<dbReference type="EC" id="2.7.7.65" evidence="2"/>
<protein>
    <recommendedName>
        <fullName evidence="2">diguanylate cyclase</fullName>
        <ecNumber evidence="2">2.7.7.65</ecNumber>
    </recommendedName>
</protein>
<dbReference type="GO" id="GO:1902201">
    <property type="term" value="P:negative regulation of bacterial-type flagellum-dependent cell motility"/>
    <property type="evidence" value="ECO:0007669"/>
    <property type="project" value="TreeGrafter"/>
</dbReference>
<gene>
    <name evidence="6" type="ORF">FCL40_04080</name>
</gene>
<evidence type="ECO:0000256" key="3">
    <source>
        <dbReference type="ARBA" id="ARBA00034247"/>
    </source>
</evidence>
<feature type="transmembrane region" description="Helical" evidence="4">
    <location>
        <begin position="40"/>
        <end position="58"/>
    </location>
</feature>
<feature type="transmembrane region" description="Helical" evidence="4">
    <location>
        <begin position="12"/>
        <end position="34"/>
    </location>
</feature>
<comment type="cofactor">
    <cofactor evidence="1">
        <name>Mg(2+)</name>
        <dbReference type="ChEBI" id="CHEBI:18420"/>
    </cofactor>
</comment>
<name>A0A4U1BGA1_9GAMM</name>
<dbReference type="Pfam" id="PF00990">
    <property type="entry name" value="GGDEF"/>
    <property type="match status" value="1"/>
</dbReference>
<dbReference type="GO" id="GO:0052621">
    <property type="term" value="F:diguanylate cyclase activity"/>
    <property type="evidence" value="ECO:0007669"/>
    <property type="project" value="UniProtKB-EC"/>
</dbReference>
<dbReference type="Gene3D" id="3.30.70.270">
    <property type="match status" value="1"/>
</dbReference>
<keyword evidence="4" id="KW-1133">Transmembrane helix</keyword>
<dbReference type="RefSeq" id="WP_136851636.1">
    <property type="nucleotide sequence ID" value="NZ_SWCI01000002.1"/>
</dbReference>
<evidence type="ECO:0000259" key="5">
    <source>
        <dbReference type="PROSITE" id="PS50887"/>
    </source>
</evidence>
<evidence type="ECO:0000313" key="7">
    <source>
        <dbReference type="Proteomes" id="UP000305674"/>
    </source>
</evidence>
<dbReference type="PANTHER" id="PTHR45138">
    <property type="entry name" value="REGULATORY COMPONENTS OF SENSORY TRANSDUCTION SYSTEM"/>
    <property type="match status" value="1"/>
</dbReference>
<evidence type="ECO:0000313" key="6">
    <source>
        <dbReference type="EMBL" id="TKB50342.1"/>
    </source>
</evidence>
<dbReference type="PANTHER" id="PTHR45138:SF9">
    <property type="entry name" value="DIGUANYLATE CYCLASE DGCM-RELATED"/>
    <property type="match status" value="1"/>
</dbReference>
<comment type="catalytic activity">
    <reaction evidence="3">
        <text>2 GTP = 3',3'-c-di-GMP + 2 diphosphate</text>
        <dbReference type="Rhea" id="RHEA:24898"/>
        <dbReference type="ChEBI" id="CHEBI:33019"/>
        <dbReference type="ChEBI" id="CHEBI:37565"/>
        <dbReference type="ChEBI" id="CHEBI:58805"/>
        <dbReference type="EC" id="2.7.7.65"/>
    </reaction>
</comment>
<organism evidence="6 7">
    <name type="scientific">Ferrimonas sediminicola</name>
    <dbReference type="NCBI Taxonomy" id="2569538"/>
    <lineage>
        <taxon>Bacteria</taxon>
        <taxon>Pseudomonadati</taxon>
        <taxon>Pseudomonadota</taxon>
        <taxon>Gammaproteobacteria</taxon>
        <taxon>Alteromonadales</taxon>
        <taxon>Ferrimonadaceae</taxon>
        <taxon>Ferrimonas</taxon>
    </lineage>
</organism>
<dbReference type="OrthoDB" id="9812260at2"/>
<dbReference type="SUPFAM" id="SSF55073">
    <property type="entry name" value="Nucleotide cyclase"/>
    <property type="match status" value="1"/>
</dbReference>
<keyword evidence="7" id="KW-1185">Reference proteome</keyword>
<dbReference type="GO" id="GO:0005886">
    <property type="term" value="C:plasma membrane"/>
    <property type="evidence" value="ECO:0007669"/>
    <property type="project" value="TreeGrafter"/>
</dbReference>
<dbReference type="InterPro" id="IPR043128">
    <property type="entry name" value="Rev_trsase/Diguanyl_cyclase"/>
</dbReference>
<dbReference type="GO" id="GO:0043709">
    <property type="term" value="P:cell adhesion involved in single-species biofilm formation"/>
    <property type="evidence" value="ECO:0007669"/>
    <property type="project" value="TreeGrafter"/>
</dbReference>
<accession>A0A4U1BGA1</accession>
<evidence type="ECO:0000256" key="1">
    <source>
        <dbReference type="ARBA" id="ARBA00001946"/>
    </source>
</evidence>
<dbReference type="CDD" id="cd01949">
    <property type="entry name" value="GGDEF"/>
    <property type="match status" value="1"/>
</dbReference>
<feature type="domain" description="GGDEF" evidence="5">
    <location>
        <begin position="204"/>
        <end position="335"/>
    </location>
</feature>
<dbReference type="EMBL" id="SWCI01000002">
    <property type="protein sequence ID" value="TKB50342.1"/>
    <property type="molecule type" value="Genomic_DNA"/>
</dbReference>
<proteinExistence type="predicted"/>
<feature type="transmembrane region" description="Helical" evidence="4">
    <location>
        <begin position="92"/>
        <end position="108"/>
    </location>
</feature>
<keyword evidence="4" id="KW-0472">Membrane</keyword>
<dbReference type="PROSITE" id="PS50887">
    <property type="entry name" value="GGDEF"/>
    <property type="match status" value="1"/>
</dbReference>
<evidence type="ECO:0000256" key="4">
    <source>
        <dbReference type="SAM" id="Phobius"/>
    </source>
</evidence>
<dbReference type="InterPro" id="IPR029787">
    <property type="entry name" value="Nucleotide_cyclase"/>
</dbReference>
<keyword evidence="4" id="KW-0812">Transmembrane</keyword>
<dbReference type="FunFam" id="3.30.70.270:FF:000001">
    <property type="entry name" value="Diguanylate cyclase domain protein"/>
    <property type="match status" value="1"/>
</dbReference>
<dbReference type="InterPro" id="IPR000160">
    <property type="entry name" value="GGDEF_dom"/>
</dbReference>
<reference evidence="6 7" key="1">
    <citation type="submission" date="2019-04" db="EMBL/GenBank/DDBJ databases">
        <authorList>
            <person name="Hwang J.C."/>
        </authorList>
    </citation>
    <scope>NUCLEOTIDE SEQUENCE [LARGE SCALE GENOMIC DNA]</scope>
    <source>
        <strain evidence="6 7">IMCC35001</strain>
    </source>
</reference>
<feature type="transmembrane region" description="Helical" evidence="4">
    <location>
        <begin position="115"/>
        <end position="132"/>
    </location>
</feature>
<dbReference type="InterPro" id="IPR048435">
    <property type="entry name" value="MASE6"/>
</dbReference>
<feature type="transmembrane region" description="Helical" evidence="4">
    <location>
        <begin position="138"/>
        <end position="159"/>
    </location>
</feature>
<comment type="caution">
    <text evidence="6">The sequence shown here is derived from an EMBL/GenBank/DDBJ whole genome shotgun (WGS) entry which is preliminary data.</text>
</comment>
<evidence type="ECO:0000256" key="2">
    <source>
        <dbReference type="ARBA" id="ARBA00012528"/>
    </source>
</evidence>